<reference evidence="1 2" key="1">
    <citation type="journal article" date="2015" name="Nature">
        <title>rRNA introns, odd ribosomes, and small enigmatic genomes across a large radiation of phyla.</title>
        <authorList>
            <person name="Brown C.T."/>
            <person name="Hug L.A."/>
            <person name="Thomas B.C."/>
            <person name="Sharon I."/>
            <person name="Castelle C.J."/>
            <person name="Singh A."/>
            <person name="Wilkins M.J."/>
            <person name="Williams K.H."/>
            <person name="Banfield J.F."/>
        </authorList>
    </citation>
    <scope>NUCLEOTIDE SEQUENCE [LARGE SCALE GENOMIC DNA]</scope>
</reference>
<gene>
    <name evidence="1" type="ORF">UV59_C0040G0011</name>
</gene>
<comment type="caution">
    <text evidence="1">The sequence shown here is derived from an EMBL/GenBank/DDBJ whole genome shotgun (WGS) entry which is preliminary data.</text>
</comment>
<organism evidence="1 2">
    <name type="scientific">Candidatus Gottesmanbacteria bacterium GW2011_GWA1_43_11</name>
    <dbReference type="NCBI Taxonomy" id="1618436"/>
    <lineage>
        <taxon>Bacteria</taxon>
        <taxon>Candidatus Gottesmaniibacteriota</taxon>
    </lineage>
</organism>
<accession>A0A0G1CDC7</accession>
<protein>
    <submittedName>
        <fullName evidence="1">Uncharacterized protein</fullName>
    </submittedName>
</protein>
<name>A0A0G1CDC7_9BACT</name>
<sequence length="197" mass="23060">MVAETCCRPQEGFKDKPKRWVLSQEAKGAIHDFSKRVLEVAEEIRKERGYPNDPQAHFFANGMQKYHYFVNEASDDYLDQTQVPTLPSYQQDLKLDAIGAISFYGSVFKDKSFKSATIKEQKELLMLFLEKLGFKANEQTSWQKKQTPENEFHHYPTIKHPTWPITAEFGEQKSDCNFAHIWFSYHELNEHQLPLPI</sequence>
<proteinExistence type="predicted"/>
<dbReference type="Proteomes" id="UP000034543">
    <property type="component" value="Unassembled WGS sequence"/>
</dbReference>
<dbReference type="EMBL" id="LCFB01000040">
    <property type="protein sequence ID" value="KKS83414.1"/>
    <property type="molecule type" value="Genomic_DNA"/>
</dbReference>
<dbReference type="STRING" id="1618436.UV59_C0040G0011"/>
<evidence type="ECO:0000313" key="2">
    <source>
        <dbReference type="Proteomes" id="UP000034543"/>
    </source>
</evidence>
<dbReference type="AlphaFoldDB" id="A0A0G1CDC7"/>
<evidence type="ECO:0000313" key="1">
    <source>
        <dbReference type="EMBL" id="KKS83414.1"/>
    </source>
</evidence>